<gene>
    <name evidence="6" type="ORF">CYCCA115_LOCUS10467</name>
</gene>
<comment type="subcellular location">
    <subcellularLocation>
        <location evidence="1">Nucleus</location>
    </subcellularLocation>
</comment>
<feature type="compositionally biased region" description="Basic and acidic residues" evidence="4">
    <location>
        <begin position="249"/>
        <end position="262"/>
    </location>
</feature>
<keyword evidence="7" id="KW-1185">Reference proteome</keyword>
<keyword evidence="3" id="KW-0539">Nucleus</keyword>
<dbReference type="Proteomes" id="UP001295423">
    <property type="component" value="Unassembled WGS sequence"/>
</dbReference>
<dbReference type="GO" id="GO:0005634">
    <property type="term" value="C:nucleus"/>
    <property type="evidence" value="ECO:0007669"/>
    <property type="project" value="UniProtKB-SubCell"/>
</dbReference>
<dbReference type="GO" id="GO:0043565">
    <property type="term" value="F:sequence-specific DNA binding"/>
    <property type="evidence" value="ECO:0007669"/>
    <property type="project" value="InterPro"/>
</dbReference>
<dbReference type="Pfam" id="PF00447">
    <property type="entry name" value="HSF_DNA-bind"/>
    <property type="match status" value="2"/>
</dbReference>
<evidence type="ECO:0000256" key="1">
    <source>
        <dbReference type="ARBA" id="ARBA00004123"/>
    </source>
</evidence>
<dbReference type="AlphaFoldDB" id="A0AAD2CXZ5"/>
<keyword evidence="2" id="KW-0238">DNA-binding</keyword>
<feature type="compositionally biased region" description="Low complexity" evidence="4">
    <location>
        <begin position="274"/>
        <end position="286"/>
    </location>
</feature>
<feature type="region of interest" description="Disordered" evidence="4">
    <location>
        <begin position="1"/>
        <end position="38"/>
    </location>
</feature>
<name>A0AAD2CXZ5_9STRA</name>
<feature type="compositionally biased region" description="Polar residues" evidence="4">
    <location>
        <begin position="28"/>
        <end position="38"/>
    </location>
</feature>
<evidence type="ECO:0000259" key="5">
    <source>
        <dbReference type="Pfam" id="PF00447"/>
    </source>
</evidence>
<dbReference type="PANTHER" id="PTHR10015">
    <property type="entry name" value="HEAT SHOCK TRANSCRIPTION FACTOR"/>
    <property type="match status" value="1"/>
</dbReference>
<proteinExistence type="predicted"/>
<dbReference type="InterPro" id="IPR036388">
    <property type="entry name" value="WH-like_DNA-bd_sf"/>
</dbReference>
<dbReference type="Gene3D" id="1.10.10.10">
    <property type="entry name" value="Winged helix-like DNA-binding domain superfamily/Winged helix DNA-binding domain"/>
    <property type="match status" value="2"/>
</dbReference>
<dbReference type="GO" id="GO:0003700">
    <property type="term" value="F:DNA-binding transcription factor activity"/>
    <property type="evidence" value="ECO:0007669"/>
    <property type="project" value="InterPro"/>
</dbReference>
<feature type="compositionally biased region" description="Basic and acidic residues" evidence="4">
    <location>
        <begin position="211"/>
        <end position="220"/>
    </location>
</feature>
<dbReference type="EMBL" id="CAKOGP040001668">
    <property type="protein sequence ID" value="CAJ1946326.1"/>
    <property type="molecule type" value="Genomic_DNA"/>
</dbReference>
<feature type="domain" description="HSF-type DNA-binding" evidence="5">
    <location>
        <begin position="404"/>
        <end position="489"/>
    </location>
</feature>
<evidence type="ECO:0000256" key="4">
    <source>
        <dbReference type="SAM" id="MobiDB-lite"/>
    </source>
</evidence>
<accession>A0AAD2CXZ5</accession>
<evidence type="ECO:0000313" key="6">
    <source>
        <dbReference type="EMBL" id="CAJ1946326.1"/>
    </source>
</evidence>
<protein>
    <recommendedName>
        <fullName evidence="5">HSF-type DNA-binding domain-containing protein</fullName>
    </recommendedName>
</protein>
<dbReference type="InterPro" id="IPR036390">
    <property type="entry name" value="WH_DNA-bd_sf"/>
</dbReference>
<dbReference type="PANTHER" id="PTHR10015:SF206">
    <property type="entry name" value="HSF-TYPE DNA-BINDING DOMAIN-CONTAINING PROTEIN"/>
    <property type="match status" value="1"/>
</dbReference>
<evidence type="ECO:0000313" key="7">
    <source>
        <dbReference type="Proteomes" id="UP001295423"/>
    </source>
</evidence>
<feature type="compositionally biased region" description="Low complexity" evidence="4">
    <location>
        <begin position="222"/>
        <end position="232"/>
    </location>
</feature>
<sequence>MMGTETGIIGHLRAGGSRSGDARPPRASSLTAHPTPISSFLRQRSSAQPKMPIGKPANHLKICLKAPSLQSLGLKSPLLGTQSPLGLTSAKSKFAWMDESFLGNLRRLLEDSEAIGGVMKDTVSWKSNGDAFTVRDKAIFATHVAPKYFSIMSISTFRMVALSWGFTIQVDPSTGSETYQHCRFLRSSPSKCQNATMQEMKDSTARPSQVESKDSSKQEDPLLLLAATASASNMTGKQEETSPPNTVRATEKTKTSPKKQVDSSKPSVVKARRSSISSVLSASAGRRSSLGLKLPPGNPLRRSLDQQLSPSEASSATLKLLQSSRKTFDRVVIPPFSRIRMPSQGVGPHNPFAGAPKIGSSSLGNSSLGQFEKRVRLLKAQASLTSSLQLLMEDPIAPTPDRSFLSNLRGILEHAEKDRFTHIVSWMKHGRSFRIYHENEFTQVVYPRLTNGSPLANVEETLKEYGFIKLSKGREKEAYFHPLFVRDLPMLGRGKAIQQWKTAGWKGDSTPEFFL</sequence>
<feature type="region of interest" description="Disordered" evidence="4">
    <location>
        <begin position="191"/>
        <end position="311"/>
    </location>
</feature>
<reference evidence="6" key="1">
    <citation type="submission" date="2023-08" db="EMBL/GenBank/DDBJ databases">
        <authorList>
            <person name="Audoor S."/>
            <person name="Bilcke G."/>
        </authorList>
    </citation>
    <scope>NUCLEOTIDE SEQUENCE</scope>
</reference>
<organism evidence="6 7">
    <name type="scientific">Cylindrotheca closterium</name>
    <dbReference type="NCBI Taxonomy" id="2856"/>
    <lineage>
        <taxon>Eukaryota</taxon>
        <taxon>Sar</taxon>
        <taxon>Stramenopiles</taxon>
        <taxon>Ochrophyta</taxon>
        <taxon>Bacillariophyta</taxon>
        <taxon>Bacillariophyceae</taxon>
        <taxon>Bacillariophycidae</taxon>
        <taxon>Bacillariales</taxon>
        <taxon>Bacillariaceae</taxon>
        <taxon>Cylindrotheca</taxon>
    </lineage>
</organism>
<dbReference type="InterPro" id="IPR000232">
    <property type="entry name" value="HSF_DNA-bd"/>
</dbReference>
<evidence type="ECO:0000256" key="3">
    <source>
        <dbReference type="ARBA" id="ARBA00023242"/>
    </source>
</evidence>
<evidence type="ECO:0000256" key="2">
    <source>
        <dbReference type="ARBA" id="ARBA00023125"/>
    </source>
</evidence>
<dbReference type="SUPFAM" id="SSF46785">
    <property type="entry name" value="Winged helix' DNA-binding domain"/>
    <property type="match status" value="2"/>
</dbReference>
<feature type="compositionally biased region" description="Polar residues" evidence="4">
    <location>
        <begin position="233"/>
        <end position="248"/>
    </location>
</feature>
<comment type="caution">
    <text evidence="6">The sequence shown here is derived from an EMBL/GenBank/DDBJ whole genome shotgun (WGS) entry which is preliminary data.</text>
</comment>
<feature type="domain" description="HSF-type DNA-binding" evidence="5">
    <location>
        <begin position="101"/>
        <end position="195"/>
    </location>
</feature>